<evidence type="ECO:0000313" key="2">
    <source>
        <dbReference type="Proteomes" id="UP000318017"/>
    </source>
</evidence>
<keyword evidence="2" id="KW-1185">Reference proteome</keyword>
<dbReference type="AlphaFoldDB" id="A0A518GE54"/>
<protein>
    <submittedName>
        <fullName evidence="1">Uncharacterized protein</fullName>
    </submittedName>
</protein>
<accession>A0A518GE54</accession>
<name>A0A518GE54_9BACT</name>
<proteinExistence type="predicted"/>
<evidence type="ECO:0000313" key="1">
    <source>
        <dbReference type="EMBL" id="QDV26840.1"/>
    </source>
</evidence>
<sequence>MDPCRLNWHNQLRSLVLLFTPPASKNRKLPLMNRIRVLLSIEQQLCQQVLRYDIEQHSDTEVIGESCNFFECLALIDQHQPQLWIHSWSDGPELSAVLSHALEMAPNLRIVHFNPAESAGILQVRVNSLSDMLGLASCDPEPVAP</sequence>
<dbReference type="KEGG" id="ahel:Q31a_52190"/>
<organism evidence="1 2">
    <name type="scientific">Aureliella helgolandensis</name>
    <dbReference type="NCBI Taxonomy" id="2527968"/>
    <lineage>
        <taxon>Bacteria</taxon>
        <taxon>Pseudomonadati</taxon>
        <taxon>Planctomycetota</taxon>
        <taxon>Planctomycetia</taxon>
        <taxon>Pirellulales</taxon>
        <taxon>Pirellulaceae</taxon>
        <taxon>Aureliella</taxon>
    </lineage>
</organism>
<reference evidence="1 2" key="1">
    <citation type="submission" date="2019-02" db="EMBL/GenBank/DDBJ databases">
        <title>Deep-cultivation of Planctomycetes and their phenomic and genomic characterization uncovers novel biology.</title>
        <authorList>
            <person name="Wiegand S."/>
            <person name="Jogler M."/>
            <person name="Boedeker C."/>
            <person name="Pinto D."/>
            <person name="Vollmers J."/>
            <person name="Rivas-Marin E."/>
            <person name="Kohn T."/>
            <person name="Peeters S.H."/>
            <person name="Heuer A."/>
            <person name="Rast P."/>
            <person name="Oberbeckmann S."/>
            <person name="Bunk B."/>
            <person name="Jeske O."/>
            <person name="Meyerdierks A."/>
            <person name="Storesund J.E."/>
            <person name="Kallscheuer N."/>
            <person name="Luecker S."/>
            <person name="Lage O.M."/>
            <person name="Pohl T."/>
            <person name="Merkel B.J."/>
            <person name="Hornburger P."/>
            <person name="Mueller R.-W."/>
            <person name="Bruemmer F."/>
            <person name="Labrenz M."/>
            <person name="Spormann A.M."/>
            <person name="Op den Camp H."/>
            <person name="Overmann J."/>
            <person name="Amann R."/>
            <person name="Jetten M.S.M."/>
            <person name="Mascher T."/>
            <person name="Medema M.H."/>
            <person name="Devos D.P."/>
            <person name="Kaster A.-K."/>
            <person name="Ovreas L."/>
            <person name="Rohde M."/>
            <person name="Galperin M.Y."/>
            <person name="Jogler C."/>
        </authorList>
    </citation>
    <scope>NUCLEOTIDE SEQUENCE [LARGE SCALE GENOMIC DNA]</scope>
    <source>
        <strain evidence="1 2">Q31a</strain>
    </source>
</reference>
<dbReference type="EMBL" id="CP036298">
    <property type="protein sequence ID" value="QDV26840.1"/>
    <property type="molecule type" value="Genomic_DNA"/>
</dbReference>
<dbReference type="Proteomes" id="UP000318017">
    <property type="component" value="Chromosome"/>
</dbReference>
<gene>
    <name evidence="1" type="ORF">Q31a_52190</name>
</gene>